<dbReference type="PANTHER" id="PTHR30461:SF23">
    <property type="entry name" value="DNA RECOMBINASE-RELATED"/>
    <property type="match status" value="1"/>
</dbReference>
<dbReference type="PROSITE" id="PS51737">
    <property type="entry name" value="RECOMBINASE_DNA_BIND"/>
    <property type="match status" value="1"/>
</dbReference>
<feature type="domain" description="Recombinase" evidence="2">
    <location>
        <begin position="173"/>
        <end position="285"/>
    </location>
</feature>
<comment type="caution">
    <text evidence="3">The sequence shown here is derived from an EMBL/GenBank/DDBJ whole genome shotgun (WGS) entry which is preliminary data.</text>
</comment>
<dbReference type="Pfam" id="PF07508">
    <property type="entry name" value="Recombinase"/>
    <property type="match status" value="1"/>
</dbReference>
<dbReference type="PANTHER" id="PTHR30461">
    <property type="entry name" value="DNA-INVERTASE FROM LAMBDOID PROPHAGE"/>
    <property type="match status" value="1"/>
</dbReference>
<proteinExistence type="predicted"/>
<dbReference type="InterPro" id="IPR050639">
    <property type="entry name" value="SSR_resolvase"/>
</dbReference>
<organism evidence="3 4">
    <name type="scientific">Emticicia soli</name>
    <dbReference type="NCBI Taxonomy" id="2027878"/>
    <lineage>
        <taxon>Bacteria</taxon>
        <taxon>Pseudomonadati</taxon>
        <taxon>Bacteroidota</taxon>
        <taxon>Cytophagia</taxon>
        <taxon>Cytophagales</taxon>
        <taxon>Leadbetterellaceae</taxon>
        <taxon>Emticicia</taxon>
    </lineage>
</organism>
<sequence>MSKQSSHFGNTDKPAIKAVILTRVSSREQEEGYSIEAQKHRLQTYCERRGLKIEKIFEVVESSTQGERTQFMEMIKFVKSYRETIAIVADKVDRVQRSFKEYPMLDALIQEGKIELHFNTENYIIHKNSVSQERLMWSMGVIMAQSYVDNLRDNVKRSIDQKIRQGEWIALAPLGYLNVKDMRGRSDIIIDEQRAAHIQKIFELYATGSHTLEEIRQYCKKQGIRNRVGKKESLTRSQIHQIINNPFYYGRMMIKGQLFDHRYPPLISKKIFDQCQAVLHGWKKKPFKWGGKEFIFRGLIKCATTDKVVTADTKRKTYTNGKIAEWTYLRCGNPENPAKVMWVKEEEVIRQVEQILKSIQIPREVLVEIKDYIREIQQSEELFLSRQLAEYQKEHTLIQNKINSLVDLLLEKTIDKADFDRKKTQLREQQIDIENFIAAHRHGDDGFKDALISIISILSEAYEVFRGSQIAQKRQLLNIVFANLTLKGATLCYDLRKPFELFINVPNIEEWRPLVDSVRTCPDLRSLIIENTQHTISFLTHLH</sequence>
<dbReference type="Pfam" id="PF00239">
    <property type="entry name" value="Resolvase"/>
    <property type="match status" value="1"/>
</dbReference>
<dbReference type="SMART" id="SM00857">
    <property type="entry name" value="Resolvase"/>
    <property type="match status" value="1"/>
</dbReference>
<dbReference type="Gene3D" id="3.40.50.1390">
    <property type="entry name" value="Resolvase, N-terminal catalytic domain"/>
    <property type="match status" value="1"/>
</dbReference>
<name>A0ABW5J5I0_9BACT</name>
<dbReference type="CDD" id="cd00338">
    <property type="entry name" value="Ser_Recombinase"/>
    <property type="match status" value="1"/>
</dbReference>
<reference evidence="4" key="1">
    <citation type="journal article" date="2019" name="Int. J. Syst. Evol. Microbiol.">
        <title>The Global Catalogue of Microorganisms (GCM) 10K type strain sequencing project: providing services to taxonomists for standard genome sequencing and annotation.</title>
        <authorList>
            <consortium name="The Broad Institute Genomics Platform"/>
            <consortium name="The Broad Institute Genome Sequencing Center for Infectious Disease"/>
            <person name="Wu L."/>
            <person name="Ma J."/>
        </authorList>
    </citation>
    <scope>NUCLEOTIDE SEQUENCE [LARGE SCALE GENOMIC DNA]</scope>
    <source>
        <strain evidence="4">KCTC 52344</strain>
    </source>
</reference>
<dbReference type="InterPro" id="IPR036162">
    <property type="entry name" value="Resolvase-like_N_sf"/>
</dbReference>
<gene>
    <name evidence="3" type="ORF">ACFSR2_05715</name>
</gene>
<accession>A0ABW5J5I0</accession>
<dbReference type="InterPro" id="IPR006119">
    <property type="entry name" value="Resolv_N"/>
</dbReference>
<feature type="domain" description="Resolvase/invertase-type recombinase catalytic" evidence="1">
    <location>
        <begin position="17"/>
        <end position="166"/>
    </location>
</feature>
<evidence type="ECO:0000259" key="2">
    <source>
        <dbReference type="PROSITE" id="PS51737"/>
    </source>
</evidence>
<evidence type="ECO:0000313" key="3">
    <source>
        <dbReference type="EMBL" id="MFD2520369.1"/>
    </source>
</evidence>
<dbReference type="Proteomes" id="UP001597510">
    <property type="component" value="Unassembled WGS sequence"/>
</dbReference>
<dbReference type="PROSITE" id="PS51736">
    <property type="entry name" value="RECOMBINASES_3"/>
    <property type="match status" value="1"/>
</dbReference>
<dbReference type="InterPro" id="IPR011109">
    <property type="entry name" value="DNA_bind_recombinase_dom"/>
</dbReference>
<dbReference type="EMBL" id="JBHULC010000005">
    <property type="protein sequence ID" value="MFD2520369.1"/>
    <property type="molecule type" value="Genomic_DNA"/>
</dbReference>
<dbReference type="RefSeq" id="WP_340238993.1">
    <property type="nucleotide sequence ID" value="NZ_JBBEWC010000011.1"/>
</dbReference>
<dbReference type="SUPFAM" id="SSF53041">
    <property type="entry name" value="Resolvase-like"/>
    <property type="match status" value="1"/>
</dbReference>
<dbReference type="Gene3D" id="3.90.1750.20">
    <property type="entry name" value="Putative Large Serine Recombinase, Chain B, Domain 2"/>
    <property type="match status" value="1"/>
</dbReference>
<keyword evidence="4" id="KW-1185">Reference proteome</keyword>
<protein>
    <submittedName>
        <fullName evidence="3">Recombinase family protein</fullName>
    </submittedName>
</protein>
<dbReference type="InterPro" id="IPR038109">
    <property type="entry name" value="DNA_bind_recomb_sf"/>
</dbReference>
<evidence type="ECO:0000313" key="4">
    <source>
        <dbReference type="Proteomes" id="UP001597510"/>
    </source>
</evidence>
<evidence type="ECO:0000259" key="1">
    <source>
        <dbReference type="PROSITE" id="PS51736"/>
    </source>
</evidence>